<keyword evidence="7" id="KW-1185">Reference proteome</keyword>
<dbReference type="InterPro" id="IPR011991">
    <property type="entry name" value="ArsR-like_HTH"/>
</dbReference>
<evidence type="ECO:0000313" key="7">
    <source>
        <dbReference type="Proteomes" id="UP001500902"/>
    </source>
</evidence>
<evidence type="ECO:0000313" key="6">
    <source>
        <dbReference type="EMBL" id="GAA3679647.1"/>
    </source>
</evidence>
<name>A0ABP7C4K5_9ACTN</name>
<dbReference type="InterPro" id="IPR051011">
    <property type="entry name" value="Metal_resp_trans_reg"/>
</dbReference>
<dbReference type="SUPFAM" id="SSF46785">
    <property type="entry name" value="Winged helix' DNA-binding domain"/>
    <property type="match status" value="1"/>
</dbReference>
<dbReference type="Proteomes" id="UP001500902">
    <property type="component" value="Unassembled WGS sequence"/>
</dbReference>
<gene>
    <name evidence="6" type="ORF">GCM10022224_049850</name>
</gene>
<protein>
    <recommendedName>
        <fullName evidence="5">HTH arsR-type domain-containing protein</fullName>
    </recommendedName>
</protein>
<dbReference type="Pfam" id="PF12840">
    <property type="entry name" value="HTH_20"/>
    <property type="match status" value="1"/>
</dbReference>
<feature type="domain" description="HTH arsR-type" evidence="5">
    <location>
        <begin position="37"/>
        <end position="109"/>
    </location>
</feature>
<dbReference type="CDD" id="cd00090">
    <property type="entry name" value="HTH_ARSR"/>
    <property type="match status" value="1"/>
</dbReference>
<evidence type="ECO:0000256" key="3">
    <source>
        <dbReference type="ARBA" id="ARBA00023163"/>
    </source>
</evidence>
<dbReference type="EMBL" id="BAAAZP010000091">
    <property type="protein sequence ID" value="GAA3679647.1"/>
    <property type="molecule type" value="Genomic_DNA"/>
</dbReference>
<evidence type="ECO:0000256" key="4">
    <source>
        <dbReference type="SAM" id="MobiDB-lite"/>
    </source>
</evidence>
<feature type="region of interest" description="Disordered" evidence="4">
    <location>
        <begin position="121"/>
        <end position="157"/>
    </location>
</feature>
<dbReference type="InterPro" id="IPR036388">
    <property type="entry name" value="WH-like_DNA-bd_sf"/>
</dbReference>
<dbReference type="Gene3D" id="1.10.10.10">
    <property type="entry name" value="Winged helix-like DNA-binding domain superfamily/Winged helix DNA-binding domain"/>
    <property type="match status" value="1"/>
</dbReference>
<comment type="caution">
    <text evidence="6">The sequence shown here is derived from an EMBL/GenBank/DDBJ whole genome shotgun (WGS) entry which is preliminary data.</text>
</comment>
<dbReference type="InterPro" id="IPR001845">
    <property type="entry name" value="HTH_ArsR_DNA-bd_dom"/>
</dbReference>
<keyword evidence="1" id="KW-0805">Transcription regulation</keyword>
<feature type="compositionally biased region" description="Gly residues" evidence="4">
    <location>
        <begin position="145"/>
        <end position="157"/>
    </location>
</feature>
<evidence type="ECO:0000259" key="5">
    <source>
        <dbReference type="SMART" id="SM00418"/>
    </source>
</evidence>
<evidence type="ECO:0000256" key="2">
    <source>
        <dbReference type="ARBA" id="ARBA00023125"/>
    </source>
</evidence>
<evidence type="ECO:0000256" key="1">
    <source>
        <dbReference type="ARBA" id="ARBA00023015"/>
    </source>
</evidence>
<dbReference type="InterPro" id="IPR036390">
    <property type="entry name" value="WH_DNA-bd_sf"/>
</dbReference>
<reference evidence="7" key="1">
    <citation type="journal article" date="2019" name="Int. J. Syst. Evol. Microbiol.">
        <title>The Global Catalogue of Microorganisms (GCM) 10K type strain sequencing project: providing services to taxonomists for standard genome sequencing and annotation.</title>
        <authorList>
            <consortium name="The Broad Institute Genomics Platform"/>
            <consortium name="The Broad Institute Genome Sequencing Center for Infectious Disease"/>
            <person name="Wu L."/>
            <person name="Ma J."/>
        </authorList>
    </citation>
    <scope>NUCLEOTIDE SEQUENCE [LARGE SCALE GENOMIC DNA]</scope>
    <source>
        <strain evidence="7">JCM 16904</strain>
    </source>
</reference>
<sequence>MLVPADRHGPLTLVLPTSPDPGTALSLWTSPRPPAHHRLAALLGPTRAAVLEAVAEGRGTGQIARHLGISPAGASQHATVLREAGLIATTRHRNAVRHTLTPLGALLLNGGRETYPSDVAVRSRRGPNDDAQHLQDTGLTERPGVGSGDQGVHRGGW</sequence>
<keyword evidence="2" id="KW-0238">DNA-binding</keyword>
<organism evidence="6 7">
    <name type="scientific">Nonomuraea antimicrobica</name>
    <dbReference type="NCBI Taxonomy" id="561173"/>
    <lineage>
        <taxon>Bacteria</taxon>
        <taxon>Bacillati</taxon>
        <taxon>Actinomycetota</taxon>
        <taxon>Actinomycetes</taxon>
        <taxon>Streptosporangiales</taxon>
        <taxon>Streptosporangiaceae</taxon>
        <taxon>Nonomuraea</taxon>
    </lineage>
</organism>
<keyword evidence="3" id="KW-0804">Transcription</keyword>
<accession>A0ABP7C4K5</accession>
<proteinExistence type="predicted"/>
<dbReference type="PANTHER" id="PTHR43132">
    <property type="entry name" value="ARSENICAL RESISTANCE OPERON REPRESSOR ARSR-RELATED"/>
    <property type="match status" value="1"/>
</dbReference>
<dbReference type="SMART" id="SM00418">
    <property type="entry name" value="HTH_ARSR"/>
    <property type="match status" value="1"/>
</dbReference>
<dbReference type="PANTHER" id="PTHR43132:SF8">
    <property type="entry name" value="HTH-TYPE TRANSCRIPTIONAL REGULATOR KMTR"/>
    <property type="match status" value="1"/>
</dbReference>